<comment type="caution">
    <text evidence="3">The sequence shown here is derived from an EMBL/GenBank/DDBJ whole genome shotgun (WGS) entry which is preliminary data.</text>
</comment>
<dbReference type="InterPro" id="IPR007138">
    <property type="entry name" value="ABM_dom"/>
</dbReference>
<dbReference type="Pfam" id="PF03992">
    <property type="entry name" value="ABM"/>
    <property type="match status" value="1"/>
</dbReference>
<dbReference type="PROSITE" id="PS51725">
    <property type="entry name" value="ABM"/>
    <property type="match status" value="1"/>
</dbReference>
<dbReference type="Proteomes" id="UP000654345">
    <property type="component" value="Unassembled WGS sequence"/>
</dbReference>
<evidence type="ECO:0000313" key="4">
    <source>
        <dbReference type="Proteomes" id="UP000654345"/>
    </source>
</evidence>
<feature type="compositionally biased region" description="Basic and acidic residues" evidence="1">
    <location>
        <begin position="62"/>
        <end position="74"/>
    </location>
</feature>
<feature type="domain" description="ABM" evidence="2">
    <location>
        <begin position="2"/>
        <end position="89"/>
    </location>
</feature>
<evidence type="ECO:0000256" key="1">
    <source>
        <dbReference type="SAM" id="MobiDB-lite"/>
    </source>
</evidence>
<sequence>MFVAVNKIAVPAERMQAMMEAFEREAPRMKHFKGYLGMELWKGEDNTVLAVSRWESKEAMEEYTNHPMFKEHHGGGSTGSGQGERSSLVSHYEAKVL</sequence>
<accession>A0ABQ3UMH0</accession>
<protein>
    <recommendedName>
        <fullName evidence="2">ABM domain-containing protein</fullName>
    </recommendedName>
</protein>
<dbReference type="PANTHER" id="PTHR34474:SF2">
    <property type="entry name" value="SIGNAL TRANSDUCTION PROTEIN TRAP"/>
    <property type="match status" value="1"/>
</dbReference>
<dbReference type="PANTHER" id="PTHR34474">
    <property type="entry name" value="SIGNAL TRANSDUCTION PROTEIN TRAP"/>
    <property type="match status" value="1"/>
</dbReference>
<name>A0ABQ3UMH0_9CHLR</name>
<feature type="region of interest" description="Disordered" evidence="1">
    <location>
        <begin position="62"/>
        <end position="97"/>
    </location>
</feature>
<dbReference type="EMBL" id="BNJG01000001">
    <property type="protein sequence ID" value="GHO53575.1"/>
    <property type="molecule type" value="Genomic_DNA"/>
</dbReference>
<gene>
    <name evidence="3" type="ORF">KSB_20500</name>
</gene>
<organism evidence="3 4">
    <name type="scientific">Ktedonobacter robiniae</name>
    <dbReference type="NCBI Taxonomy" id="2778365"/>
    <lineage>
        <taxon>Bacteria</taxon>
        <taxon>Bacillati</taxon>
        <taxon>Chloroflexota</taxon>
        <taxon>Ktedonobacteria</taxon>
        <taxon>Ktedonobacterales</taxon>
        <taxon>Ktedonobacteraceae</taxon>
        <taxon>Ktedonobacter</taxon>
    </lineage>
</organism>
<proteinExistence type="predicted"/>
<keyword evidence="4" id="KW-1185">Reference proteome</keyword>
<reference evidence="3 4" key="1">
    <citation type="journal article" date="2021" name="Int. J. Syst. Evol. Microbiol.">
        <title>Reticulibacter mediterranei gen. nov., sp. nov., within the new family Reticulibacteraceae fam. nov., and Ktedonospora formicarum gen. nov., sp. nov., Ktedonobacter robiniae sp. nov., Dictyobacter formicarum sp. nov. and Dictyobacter arantiisoli sp. nov., belonging to the class Ktedonobacteria.</title>
        <authorList>
            <person name="Yabe S."/>
            <person name="Zheng Y."/>
            <person name="Wang C.M."/>
            <person name="Sakai Y."/>
            <person name="Abe K."/>
            <person name="Yokota A."/>
            <person name="Donadio S."/>
            <person name="Cavaletti L."/>
            <person name="Monciardini P."/>
        </authorList>
    </citation>
    <scope>NUCLEOTIDE SEQUENCE [LARGE SCALE GENOMIC DNA]</scope>
    <source>
        <strain evidence="3 4">SOSP1-30</strain>
    </source>
</reference>
<dbReference type="InterPro" id="IPR011008">
    <property type="entry name" value="Dimeric_a/b-barrel"/>
</dbReference>
<evidence type="ECO:0000313" key="3">
    <source>
        <dbReference type="EMBL" id="GHO53575.1"/>
    </source>
</evidence>
<dbReference type="Gene3D" id="3.30.70.100">
    <property type="match status" value="1"/>
</dbReference>
<dbReference type="InterPro" id="IPR050404">
    <property type="entry name" value="Heme-degrading_MO"/>
</dbReference>
<dbReference type="SUPFAM" id="SSF54909">
    <property type="entry name" value="Dimeric alpha+beta barrel"/>
    <property type="match status" value="1"/>
</dbReference>
<evidence type="ECO:0000259" key="2">
    <source>
        <dbReference type="PROSITE" id="PS51725"/>
    </source>
</evidence>
<dbReference type="RefSeq" id="WP_201370389.1">
    <property type="nucleotide sequence ID" value="NZ_BNJG01000001.1"/>
</dbReference>